<dbReference type="EMBL" id="BPLR01006029">
    <property type="protein sequence ID" value="GIY06978.1"/>
    <property type="molecule type" value="Genomic_DNA"/>
</dbReference>
<sequence length="12" mass="1455">MVPQEEHNFQVP</sequence>
<comment type="caution">
    <text evidence="1">The sequence shown here is derived from an EMBL/GenBank/DDBJ whole genome shotgun (WGS) entry which is preliminary data.</text>
</comment>
<accession>A0AAV4QHZ2</accession>
<name>A0AAV4QHZ2_CAEEX</name>
<feature type="non-terminal residue" evidence="1">
    <location>
        <position position="12"/>
    </location>
</feature>
<gene>
    <name evidence="1" type="ORF">CEXT_179951</name>
</gene>
<organism evidence="1 2">
    <name type="scientific">Caerostris extrusa</name>
    <name type="common">Bark spider</name>
    <name type="synonym">Caerostris bankana</name>
    <dbReference type="NCBI Taxonomy" id="172846"/>
    <lineage>
        <taxon>Eukaryota</taxon>
        <taxon>Metazoa</taxon>
        <taxon>Ecdysozoa</taxon>
        <taxon>Arthropoda</taxon>
        <taxon>Chelicerata</taxon>
        <taxon>Arachnida</taxon>
        <taxon>Araneae</taxon>
        <taxon>Araneomorphae</taxon>
        <taxon>Entelegynae</taxon>
        <taxon>Araneoidea</taxon>
        <taxon>Araneidae</taxon>
        <taxon>Caerostris</taxon>
    </lineage>
</organism>
<dbReference type="Proteomes" id="UP001054945">
    <property type="component" value="Unassembled WGS sequence"/>
</dbReference>
<protein>
    <submittedName>
        <fullName evidence="1">Uncharacterized protein</fullName>
    </submittedName>
</protein>
<proteinExistence type="predicted"/>
<keyword evidence="2" id="KW-1185">Reference proteome</keyword>
<evidence type="ECO:0000313" key="1">
    <source>
        <dbReference type="EMBL" id="GIY06978.1"/>
    </source>
</evidence>
<reference evidence="1 2" key="1">
    <citation type="submission" date="2021-06" db="EMBL/GenBank/DDBJ databases">
        <title>Caerostris extrusa draft genome.</title>
        <authorList>
            <person name="Kono N."/>
            <person name="Arakawa K."/>
        </authorList>
    </citation>
    <scope>NUCLEOTIDE SEQUENCE [LARGE SCALE GENOMIC DNA]</scope>
</reference>
<evidence type="ECO:0000313" key="2">
    <source>
        <dbReference type="Proteomes" id="UP001054945"/>
    </source>
</evidence>